<dbReference type="WBParaSite" id="HPBE_0000902601-mRNA-1">
    <property type="protein sequence ID" value="HPBE_0000902601-mRNA-1"/>
    <property type="gene ID" value="HPBE_0000902601"/>
</dbReference>
<dbReference type="OrthoDB" id="5823363at2759"/>
<accession>A0A3P8C3S5</accession>
<evidence type="ECO:0000313" key="2">
    <source>
        <dbReference type="Proteomes" id="UP000050761"/>
    </source>
</evidence>
<name>A0A183FNF5_HELPZ</name>
<dbReference type="PANTHER" id="PTHR46068">
    <property type="entry name" value="PROTEIN CBG27172"/>
    <property type="match status" value="1"/>
</dbReference>
<keyword evidence="2" id="KW-1185">Reference proteome</keyword>
<organism evidence="2 3">
    <name type="scientific">Heligmosomoides polygyrus</name>
    <name type="common">Parasitic roundworm</name>
    <dbReference type="NCBI Taxonomy" id="6339"/>
    <lineage>
        <taxon>Eukaryota</taxon>
        <taxon>Metazoa</taxon>
        <taxon>Ecdysozoa</taxon>
        <taxon>Nematoda</taxon>
        <taxon>Chromadorea</taxon>
        <taxon>Rhabditida</taxon>
        <taxon>Rhabditina</taxon>
        <taxon>Rhabditomorpha</taxon>
        <taxon>Strongyloidea</taxon>
        <taxon>Heligmosomidae</taxon>
        <taxon>Heligmosomoides</taxon>
    </lineage>
</organism>
<dbReference type="Gene3D" id="3.30.420.10">
    <property type="entry name" value="Ribonuclease H-like superfamily/Ribonuclease H"/>
    <property type="match status" value="1"/>
</dbReference>
<proteinExistence type="predicted"/>
<dbReference type="GO" id="GO:0003676">
    <property type="term" value="F:nucleic acid binding"/>
    <property type="evidence" value="ECO:0007669"/>
    <property type="project" value="InterPro"/>
</dbReference>
<evidence type="ECO:0000313" key="3">
    <source>
        <dbReference type="WBParaSite" id="HPBE_0000902601-mRNA-1"/>
    </source>
</evidence>
<accession>A0A183FNF5</accession>
<reference evidence="3" key="2">
    <citation type="submission" date="2019-09" db="UniProtKB">
        <authorList>
            <consortium name="WormBaseParasite"/>
        </authorList>
    </citation>
    <scope>IDENTIFICATION</scope>
</reference>
<evidence type="ECO:0000313" key="1">
    <source>
        <dbReference type="EMBL" id="VDO78852.1"/>
    </source>
</evidence>
<dbReference type="AlphaFoldDB" id="A0A183FNF5"/>
<dbReference type="Proteomes" id="UP000050761">
    <property type="component" value="Unassembled WGS sequence"/>
</dbReference>
<sequence length="150" mass="16906">MKKRRLERCKRLLQRFTVARARSIVFSGEKILTLNPTFNSQNERIIGDSLADATAKGRLQESAKKPQSIVVWGEVASSGKTPLVFVEAGVKINAAVYKNILEKDLKPWLDSHFGEAYCRFQQNSAPAHKAKVVQVNLWSGSAHWAWLSPW</sequence>
<dbReference type="InterPro" id="IPR036397">
    <property type="entry name" value="RNaseH_sf"/>
</dbReference>
<protein>
    <submittedName>
        <fullName evidence="3">DDE_3 domain-containing protein</fullName>
    </submittedName>
</protein>
<dbReference type="EMBL" id="UZAH01026321">
    <property type="protein sequence ID" value="VDO78852.1"/>
    <property type="molecule type" value="Genomic_DNA"/>
</dbReference>
<gene>
    <name evidence="1" type="ORF">HPBE_LOCUS9027</name>
</gene>
<dbReference type="PANTHER" id="PTHR46068:SF1">
    <property type="entry name" value="TRANSPOSASE IS30-LIKE HTH DOMAIN-CONTAINING PROTEIN"/>
    <property type="match status" value="1"/>
</dbReference>
<reference evidence="1 2" key="1">
    <citation type="submission" date="2018-11" db="EMBL/GenBank/DDBJ databases">
        <authorList>
            <consortium name="Pathogen Informatics"/>
        </authorList>
    </citation>
    <scope>NUCLEOTIDE SEQUENCE [LARGE SCALE GENOMIC DNA]</scope>
</reference>